<evidence type="ECO:0000313" key="1">
    <source>
        <dbReference type="EMBL" id="WEY17582.1"/>
    </source>
</evidence>
<organism evidence="1 2">
    <name type="scientific">Kolpuevirus sp. 'frurule'</name>
    <dbReference type="NCBI Taxonomy" id="3028514"/>
    <lineage>
        <taxon>Viruses</taxon>
        <taxon>Duplodnaviria</taxon>
        <taxon>Heunggongvirae</taxon>
        <taxon>Uroviricota</taxon>
        <taxon>Caudoviricetes</taxon>
        <taxon>Crassvirales</taxon>
        <taxon>Steigviridae</taxon>
        <taxon>Asinivirinae</taxon>
        <taxon>Kolpuevirus</taxon>
    </lineage>
</organism>
<keyword evidence="1" id="KW-0347">Helicase</keyword>
<name>A0AAF0DPS2_9CAUD</name>
<keyword evidence="2" id="KW-1185">Reference proteome</keyword>
<keyword evidence="1" id="KW-0067">ATP-binding</keyword>
<evidence type="ECO:0000313" key="2">
    <source>
        <dbReference type="Proteomes" id="UP001225300"/>
    </source>
</evidence>
<reference evidence="1" key="1">
    <citation type="journal article" date="2023" name="bioRxiv">
        <title>Novel crAssphage isolates exhibit conserved gene order and purifying selection of the host specificity protein.</title>
        <authorList>
            <person name="Papudeshi B."/>
            <person name="Vega A.A."/>
            <person name="Souza C."/>
            <person name="Giles S.K."/>
            <person name="Mallawaarachchi V."/>
            <person name="Roach M.J."/>
            <person name="An M."/>
            <person name="Jacobson N."/>
            <person name="McNair K."/>
            <person name="Mora M.F."/>
            <person name="Pastrana K."/>
            <person name="Leigh C."/>
            <person name="Cram C."/>
            <person name="Plewa W.S."/>
            <person name="Grigson S.R."/>
            <person name="Bouras G."/>
            <person name="Decewicz P."/>
            <person name="Luque A."/>
            <person name="Droit L."/>
            <person name="Handley S.A."/>
            <person name="Segall A.M."/>
            <person name="Dinsdale E.A."/>
            <person name="Edwards R.A."/>
        </authorList>
    </citation>
    <scope>NUCLEOTIDE SEQUENCE</scope>
    <source>
        <strain evidence="1">Bc03</strain>
    </source>
</reference>
<protein>
    <submittedName>
        <fullName evidence="1">Replicative DNA helicase</fullName>
    </submittedName>
</protein>
<sequence length="344" mass="40421">MYTPLIYAYHNRDKVRVKILYFALEETPERVMQRFMSHILYYLSKGKIRVSPRDLRSSKNDKPLSQEVLDLLQTQEYKDMFKFFEENVIFSSTANPTGIYKECKRYAEGRGVIHTKKAVYRGELGELNETDSFDYYVPNDPGEYIIPFIDHIGLIDTERGMNLKQSMDKLSEYLAKYLRNNYGMSPVIIQQQSFENESNDNFVSGKIRPSAQGLGDSKYIARDCNILLGLFSPFKFELNEYKEYDITKFRDNIRFLEVLVNRDGEMGGLCPLFFDGAVCDFQELPLPKDTEGLARVYSYLKYIRGVPQSSKVFFMSSRRKYLHRWKRLSIFARFKRKIKEKLNG</sequence>
<dbReference type="EMBL" id="OQ198718">
    <property type="protein sequence ID" value="WEY17582.1"/>
    <property type="molecule type" value="Genomic_DNA"/>
</dbReference>
<dbReference type="GO" id="GO:0004386">
    <property type="term" value="F:helicase activity"/>
    <property type="evidence" value="ECO:0007669"/>
    <property type="project" value="UniProtKB-KW"/>
</dbReference>
<accession>A0AAF0DPS2</accession>
<proteinExistence type="predicted"/>
<dbReference type="InterPro" id="IPR027417">
    <property type="entry name" value="P-loop_NTPase"/>
</dbReference>
<dbReference type="Gene3D" id="3.40.50.300">
    <property type="entry name" value="P-loop containing nucleotide triphosphate hydrolases"/>
    <property type="match status" value="1"/>
</dbReference>
<keyword evidence="1" id="KW-0547">Nucleotide-binding</keyword>
<dbReference type="Proteomes" id="UP001225300">
    <property type="component" value="Segment"/>
</dbReference>
<keyword evidence="1" id="KW-0378">Hydrolase</keyword>